<keyword evidence="8" id="KW-1185">Reference proteome</keyword>
<evidence type="ECO:0000256" key="1">
    <source>
        <dbReference type="ARBA" id="ARBA00004651"/>
    </source>
</evidence>
<dbReference type="HOGENOM" id="CLU_087840_0_1_7"/>
<evidence type="ECO:0000313" key="8">
    <source>
        <dbReference type="Proteomes" id="UP000008963"/>
    </source>
</evidence>
<keyword evidence="3 6" id="KW-0812">Transmembrane</keyword>
<evidence type="ECO:0000256" key="4">
    <source>
        <dbReference type="ARBA" id="ARBA00022989"/>
    </source>
</evidence>
<feature type="transmembrane region" description="Helical" evidence="6">
    <location>
        <begin position="106"/>
        <end position="127"/>
    </location>
</feature>
<protein>
    <submittedName>
        <fullName evidence="7">LysE type translocator</fullName>
    </submittedName>
</protein>
<comment type="subcellular location">
    <subcellularLocation>
        <location evidence="1">Cell membrane</location>
        <topology evidence="1">Multi-pass membrane protein</topology>
    </subcellularLocation>
</comment>
<dbReference type="RefSeq" id="WP_014243521.1">
    <property type="nucleotide sequence ID" value="NC_016620.1"/>
</dbReference>
<dbReference type="STRING" id="862908.BMS_0841"/>
<dbReference type="OrthoDB" id="5638726at2"/>
<keyword evidence="2" id="KW-1003">Cell membrane</keyword>
<evidence type="ECO:0000256" key="3">
    <source>
        <dbReference type="ARBA" id="ARBA00022692"/>
    </source>
</evidence>
<dbReference type="PANTHER" id="PTHR30086">
    <property type="entry name" value="ARGININE EXPORTER PROTEIN ARGO"/>
    <property type="match status" value="1"/>
</dbReference>
<keyword evidence="4 6" id="KW-1133">Transmembrane helix</keyword>
<keyword evidence="5 6" id="KW-0472">Membrane</keyword>
<dbReference type="AlphaFoldDB" id="E1WX35"/>
<dbReference type="GO" id="GO:0005886">
    <property type="term" value="C:plasma membrane"/>
    <property type="evidence" value="ECO:0007669"/>
    <property type="project" value="UniProtKB-SubCell"/>
</dbReference>
<dbReference type="Pfam" id="PF01810">
    <property type="entry name" value="LysE"/>
    <property type="match status" value="1"/>
</dbReference>
<sequence>MMEVFTEGFLLQASLILALGAQNLFIIDVGIKKNNHILAATICAICDVCLILLGVLGISTLLSSIPTFKIFIGVLGALFLLYYAVLKLREFFVGSFDSKNKAQLVLSKKIIILTTLSFTLLNPHVYIDAFFLIGGYSTKFDFMTDKLSFGLGAGVFSIIWFYFLASFSSKFSTFLSSEKNMRCTSLATGLILTILAYKLGMESIGEIQKIL</sequence>
<feature type="transmembrane region" description="Helical" evidence="6">
    <location>
        <begin position="12"/>
        <end position="31"/>
    </location>
</feature>
<dbReference type="PANTHER" id="PTHR30086:SF20">
    <property type="entry name" value="ARGININE EXPORTER PROTEIN ARGO-RELATED"/>
    <property type="match status" value="1"/>
</dbReference>
<dbReference type="InterPro" id="IPR001123">
    <property type="entry name" value="LeuE-type"/>
</dbReference>
<dbReference type="EMBL" id="FQ312005">
    <property type="protein sequence ID" value="CBW25736.1"/>
    <property type="molecule type" value="Genomic_DNA"/>
</dbReference>
<gene>
    <name evidence="7" type="primary">yggA</name>
    <name evidence="7" type="ordered locus">BMS_0841</name>
</gene>
<dbReference type="PATRIC" id="fig|862908.3.peg.803"/>
<organism evidence="7 8">
    <name type="scientific">Halobacteriovorax marinus (strain ATCC BAA-682 / DSM 15412 / SJ)</name>
    <name type="common">Bacteriovorax marinus</name>
    <dbReference type="NCBI Taxonomy" id="862908"/>
    <lineage>
        <taxon>Bacteria</taxon>
        <taxon>Pseudomonadati</taxon>
        <taxon>Bdellovibrionota</taxon>
        <taxon>Bacteriovoracia</taxon>
        <taxon>Bacteriovoracales</taxon>
        <taxon>Halobacteriovoraceae</taxon>
        <taxon>Halobacteriovorax</taxon>
    </lineage>
</organism>
<proteinExistence type="predicted"/>
<feature type="transmembrane region" description="Helical" evidence="6">
    <location>
        <begin position="147"/>
        <end position="168"/>
    </location>
</feature>
<name>E1WX35_HALMS</name>
<dbReference type="GO" id="GO:0015171">
    <property type="term" value="F:amino acid transmembrane transporter activity"/>
    <property type="evidence" value="ECO:0007669"/>
    <property type="project" value="TreeGrafter"/>
</dbReference>
<evidence type="ECO:0000256" key="6">
    <source>
        <dbReference type="SAM" id="Phobius"/>
    </source>
</evidence>
<accession>E1WX35</accession>
<dbReference type="Proteomes" id="UP000008963">
    <property type="component" value="Chromosome"/>
</dbReference>
<evidence type="ECO:0000313" key="7">
    <source>
        <dbReference type="EMBL" id="CBW25736.1"/>
    </source>
</evidence>
<feature type="transmembrane region" description="Helical" evidence="6">
    <location>
        <begin position="68"/>
        <end position="85"/>
    </location>
</feature>
<evidence type="ECO:0000256" key="5">
    <source>
        <dbReference type="ARBA" id="ARBA00023136"/>
    </source>
</evidence>
<dbReference type="KEGG" id="bmx:BMS_0841"/>
<evidence type="ECO:0000256" key="2">
    <source>
        <dbReference type="ARBA" id="ARBA00022475"/>
    </source>
</evidence>
<reference evidence="8" key="1">
    <citation type="journal article" date="2013" name="ISME J.">
        <title>A small predatory core genome in the divergent marine Bacteriovorax marinus SJ and the terrestrial Bdellovibrio bacteriovorus.</title>
        <authorList>
            <person name="Crossman L.C."/>
            <person name="Chen H."/>
            <person name="Cerdeno-Tarraga A.M."/>
            <person name="Brooks K."/>
            <person name="Quail M.A."/>
            <person name="Pineiro S.A."/>
            <person name="Hobley L."/>
            <person name="Sockett R.E."/>
            <person name="Bentley S.D."/>
            <person name="Parkhill J."/>
            <person name="Williams H.N."/>
            <person name="Stine O.C."/>
        </authorList>
    </citation>
    <scope>NUCLEOTIDE SEQUENCE [LARGE SCALE GENOMIC DNA]</scope>
    <source>
        <strain evidence="8">ATCC BAA-682 / DSM 15412 / SJ</strain>
    </source>
</reference>
<feature type="transmembrane region" description="Helical" evidence="6">
    <location>
        <begin position="38"/>
        <end position="62"/>
    </location>
</feature>
<dbReference type="eggNOG" id="COG1279">
    <property type="taxonomic scope" value="Bacteria"/>
</dbReference>